<dbReference type="InterPro" id="IPR018724">
    <property type="entry name" value="2OG-Fe_dioxygenase"/>
</dbReference>
<dbReference type="InterPro" id="IPR054987">
    <property type="entry name" value="Il_dioxgen_HilB"/>
</dbReference>
<gene>
    <name evidence="1" type="ORF">H0Z12_02435</name>
</gene>
<reference evidence="1" key="1">
    <citation type="submission" date="2020-07" db="EMBL/GenBank/DDBJ databases">
        <title>Genome Sequences for Panteoa spp. that cause Center Rot in Onions.</title>
        <authorList>
            <person name="Asselin J.A."/>
            <person name="Helmann T."/>
            <person name="Beer S."/>
            <person name="Stodghill P."/>
        </authorList>
    </citation>
    <scope>NUCLEOTIDE SEQUENCE</scope>
    <source>
        <strain evidence="1">OC5a</strain>
    </source>
</reference>
<dbReference type="EMBL" id="CP059084">
    <property type="protein sequence ID" value="QTC46466.1"/>
    <property type="molecule type" value="Genomic_DNA"/>
</dbReference>
<dbReference type="GO" id="GO:0051213">
    <property type="term" value="F:dioxygenase activity"/>
    <property type="evidence" value="ECO:0007669"/>
    <property type="project" value="UniProtKB-KW"/>
</dbReference>
<organism evidence="1 2">
    <name type="scientific">Pantoea ananas</name>
    <name type="common">Erwinia uredovora</name>
    <dbReference type="NCBI Taxonomy" id="553"/>
    <lineage>
        <taxon>Bacteria</taxon>
        <taxon>Pseudomonadati</taxon>
        <taxon>Pseudomonadota</taxon>
        <taxon>Gammaproteobacteria</taxon>
        <taxon>Enterobacterales</taxon>
        <taxon>Erwiniaceae</taxon>
        <taxon>Pantoea</taxon>
    </lineage>
</organism>
<dbReference type="NCBIfam" id="NF042428">
    <property type="entry name" value="Il_dioxgen_HilB"/>
    <property type="match status" value="1"/>
</dbReference>
<accession>A0A8A4KJS9</accession>
<keyword evidence="1" id="KW-0560">Oxidoreductase</keyword>
<evidence type="ECO:0000313" key="1">
    <source>
        <dbReference type="EMBL" id="QTC46466.1"/>
    </source>
</evidence>
<sequence length="247" mass="28261">MMEYATHLSRQGYAFIPGDYYRSIEAMQFSNKEDFLDELEELKKGYENLLLDPYSPGNRWRGYAQCKKNEKGELTFGKFNPYKQTKAFNPDTGDIVRDYPLLPEAITRNRLFQTLLHDDLSLVDAYESIGPVDSLTIGIHFFRYQATENEPAYSSPVWLHKDDEDVVFVHMINASPNMLGGDSLIASHPRSIDRVLRLEQLFDTLVVNHDKLHAVTPVGARENSGPAQRDIILITFQKNEEKTACPV</sequence>
<protein>
    <submittedName>
        <fullName evidence="1">2OG-Fe dioxygenase family protein</fullName>
    </submittedName>
</protein>
<dbReference type="RefSeq" id="WP_013027656.1">
    <property type="nucleotide sequence ID" value="NZ_CP059084.1"/>
</dbReference>
<keyword evidence="1" id="KW-0223">Dioxygenase</keyword>
<evidence type="ECO:0000313" key="2">
    <source>
        <dbReference type="Proteomes" id="UP000663901"/>
    </source>
</evidence>
<dbReference type="Pfam" id="PF10014">
    <property type="entry name" value="2OG-Fe_Oxy_2"/>
    <property type="match status" value="1"/>
</dbReference>
<dbReference type="AlphaFoldDB" id="A0A8A4KJS9"/>
<name>A0A8A4KJS9_PANAN</name>
<dbReference type="Proteomes" id="UP000663901">
    <property type="component" value="Chromosome"/>
</dbReference>
<dbReference type="Gene3D" id="2.60.120.620">
    <property type="entry name" value="q2cbj1_9rhob like domain"/>
    <property type="match status" value="1"/>
</dbReference>
<proteinExistence type="predicted"/>